<dbReference type="Pfam" id="PF02518">
    <property type="entry name" value="HATPase_c"/>
    <property type="match status" value="1"/>
</dbReference>
<dbReference type="EC" id="2.7.13.3" evidence="2"/>
<dbReference type="Gene3D" id="3.30.565.10">
    <property type="entry name" value="Histidine kinase-like ATPase, C-terminal domain"/>
    <property type="match status" value="1"/>
</dbReference>
<dbReference type="InterPro" id="IPR011102">
    <property type="entry name" value="Sig_transdc_His_kinase_HWE"/>
</dbReference>
<comment type="catalytic activity">
    <reaction evidence="1">
        <text>ATP + protein L-histidine = ADP + protein N-phospho-L-histidine.</text>
        <dbReference type="EC" id="2.7.13.3"/>
    </reaction>
</comment>
<dbReference type="SMART" id="SM00387">
    <property type="entry name" value="HATPase_c"/>
    <property type="match status" value="1"/>
</dbReference>
<dbReference type="EMBL" id="CP029357">
    <property type="protein sequence ID" value="AWK89677.1"/>
    <property type="molecule type" value="Genomic_DNA"/>
</dbReference>
<dbReference type="PANTHER" id="PTHR43065:SF23">
    <property type="entry name" value="SENSOR HISTIDINE KINASE PDTAS"/>
    <property type="match status" value="1"/>
</dbReference>
<evidence type="ECO:0000256" key="2">
    <source>
        <dbReference type="ARBA" id="ARBA00012438"/>
    </source>
</evidence>
<accession>A0A2S2CZM0</accession>
<evidence type="ECO:0000256" key="8">
    <source>
        <dbReference type="SAM" id="Coils"/>
    </source>
</evidence>
<evidence type="ECO:0000259" key="9">
    <source>
        <dbReference type="SMART" id="SM00387"/>
    </source>
</evidence>
<gene>
    <name evidence="11" type="ORF">DEW08_27210</name>
</gene>
<dbReference type="GO" id="GO:0005524">
    <property type="term" value="F:ATP binding"/>
    <property type="evidence" value="ECO:0007669"/>
    <property type="project" value="UniProtKB-KW"/>
</dbReference>
<dbReference type="SMART" id="SM00911">
    <property type="entry name" value="HWE_HK"/>
    <property type="match status" value="1"/>
</dbReference>
<dbReference type="InterPro" id="IPR011495">
    <property type="entry name" value="Sig_transdc_His_kin_sub2_dim/P"/>
</dbReference>
<keyword evidence="8" id="KW-0175">Coiled coil</keyword>
<keyword evidence="11" id="KW-0614">Plasmid</keyword>
<feature type="coiled-coil region" evidence="8">
    <location>
        <begin position="193"/>
        <end position="227"/>
    </location>
</feature>
<evidence type="ECO:0000256" key="5">
    <source>
        <dbReference type="ARBA" id="ARBA00022741"/>
    </source>
</evidence>
<dbReference type="SUPFAM" id="SSF55874">
    <property type="entry name" value="ATPase domain of HSP90 chaperone/DNA topoisomerase II/histidine kinase"/>
    <property type="match status" value="1"/>
</dbReference>
<keyword evidence="3" id="KW-0597">Phosphoprotein</keyword>
<dbReference type="RefSeq" id="WP_109333210.1">
    <property type="nucleotide sequence ID" value="NZ_CP029357.1"/>
</dbReference>
<keyword evidence="4" id="KW-0808">Transferase</keyword>
<evidence type="ECO:0000313" key="11">
    <source>
        <dbReference type="EMBL" id="AWK89677.1"/>
    </source>
</evidence>
<dbReference type="PANTHER" id="PTHR43065">
    <property type="entry name" value="SENSOR HISTIDINE KINASE"/>
    <property type="match status" value="1"/>
</dbReference>
<organism evidence="11 12">
    <name type="scientific">Azospirillum thermophilum</name>
    <dbReference type="NCBI Taxonomy" id="2202148"/>
    <lineage>
        <taxon>Bacteria</taxon>
        <taxon>Pseudomonadati</taxon>
        <taxon>Pseudomonadota</taxon>
        <taxon>Alphaproteobacteria</taxon>
        <taxon>Rhodospirillales</taxon>
        <taxon>Azospirillaceae</taxon>
        <taxon>Azospirillum</taxon>
    </lineage>
</organism>
<evidence type="ECO:0000313" key="12">
    <source>
        <dbReference type="Proteomes" id="UP000245629"/>
    </source>
</evidence>
<evidence type="ECO:0000256" key="3">
    <source>
        <dbReference type="ARBA" id="ARBA00022553"/>
    </source>
</evidence>
<evidence type="ECO:0000259" key="10">
    <source>
        <dbReference type="SMART" id="SM00911"/>
    </source>
</evidence>
<dbReference type="GO" id="GO:0004673">
    <property type="term" value="F:protein histidine kinase activity"/>
    <property type="evidence" value="ECO:0007669"/>
    <property type="project" value="UniProtKB-EC"/>
</dbReference>
<dbReference type="InterPro" id="IPR036890">
    <property type="entry name" value="HATPase_C_sf"/>
</dbReference>
<sequence>MTDLANSGIPAIGTIPWGSHFCQFYETAGDLVDTLVPYFKAGLEANEQCMWVTSSPLRADDAQTVLRKAVPDLDRRMRKGQIEIIDHNDWYLRSGKMGADEVITGWLQRKEQALSRGYDGFRLTGNTYFLEAEDWDSFAEYEEKVNDCFCDHRVLALCSYCLAKSSAGDILDVVKNHQFALARRHGEWTLIEHGALKRAKEELRRANEELEQRVEARTADLRAALDALHEITSSLERALADKDVLLREVHHRVKNNLQIINSLLTLKALRSSDLSIREAFNDTLRRITAMSLVHEALYQYEATSEIDFDRYLRSLCGALVDSFGAGERITVTVETEDASLHLDRAVPLGLIAVEALSNALKHAFPGNGSGEIAVSFRTAREGRPGILAVRDNGVGQEPSAGKGTGLGLVRAIAKQVNGQIEITGGDAGRRGTSFMLHFAA</sequence>
<dbReference type="Pfam" id="PF07568">
    <property type="entry name" value="HisKA_2"/>
    <property type="match status" value="1"/>
</dbReference>
<keyword evidence="5" id="KW-0547">Nucleotide-binding</keyword>
<feature type="domain" description="Signal transduction histidine kinase HWE region" evidence="10">
    <location>
        <begin position="248"/>
        <end position="335"/>
    </location>
</feature>
<keyword evidence="7" id="KW-0067">ATP-binding</keyword>
<dbReference type="Pfam" id="PF14417">
    <property type="entry name" value="MEDS"/>
    <property type="match status" value="1"/>
</dbReference>
<dbReference type="InterPro" id="IPR025847">
    <property type="entry name" value="MEDS_domain"/>
</dbReference>
<dbReference type="Proteomes" id="UP000245629">
    <property type="component" value="Plasmid unnamed2"/>
</dbReference>
<protein>
    <recommendedName>
        <fullName evidence="2">histidine kinase</fullName>
        <ecNumber evidence="2">2.7.13.3</ecNumber>
    </recommendedName>
</protein>
<name>A0A2S2CZM0_9PROT</name>
<dbReference type="Gene3D" id="3.30.450.20">
    <property type="entry name" value="PAS domain"/>
    <property type="match status" value="1"/>
</dbReference>
<proteinExistence type="predicted"/>
<dbReference type="OrthoDB" id="9767435at2"/>
<dbReference type="AlphaFoldDB" id="A0A2S2CZM0"/>
<keyword evidence="12" id="KW-1185">Reference proteome</keyword>
<evidence type="ECO:0000256" key="7">
    <source>
        <dbReference type="ARBA" id="ARBA00022840"/>
    </source>
</evidence>
<evidence type="ECO:0000256" key="4">
    <source>
        <dbReference type="ARBA" id="ARBA00022679"/>
    </source>
</evidence>
<reference evidence="12" key="1">
    <citation type="submission" date="2018-05" db="EMBL/GenBank/DDBJ databases">
        <title>Azospirillum thermophila sp. nov., a novel isolated from hot spring.</title>
        <authorList>
            <person name="Zhao Z."/>
        </authorList>
    </citation>
    <scope>NUCLEOTIDE SEQUENCE [LARGE SCALE GENOMIC DNA]</scope>
    <source>
        <strain evidence="12">CFH 70021</strain>
        <plasmid evidence="12">unnamed2</plasmid>
    </source>
</reference>
<evidence type="ECO:0000256" key="1">
    <source>
        <dbReference type="ARBA" id="ARBA00000085"/>
    </source>
</evidence>
<geneLocation type="plasmid" evidence="11 12">
    <name>unnamed2</name>
</geneLocation>
<keyword evidence="6" id="KW-0418">Kinase</keyword>
<evidence type="ECO:0000256" key="6">
    <source>
        <dbReference type="ARBA" id="ARBA00022777"/>
    </source>
</evidence>
<dbReference type="KEGG" id="azz:DEW08_27210"/>
<feature type="domain" description="Histidine kinase/HSP90-like ATPase" evidence="9">
    <location>
        <begin position="343"/>
        <end position="440"/>
    </location>
</feature>
<dbReference type="InterPro" id="IPR003594">
    <property type="entry name" value="HATPase_dom"/>
</dbReference>